<protein>
    <submittedName>
        <fullName evidence="1">IS200/IS605 family transposase</fullName>
    </submittedName>
</protein>
<accession>A0A2H0UN22</accession>
<feature type="non-terminal residue" evidence="1">
    <location>
        <position position="1"/>
    </location>
</feature>
<name>A0A2H0UN22_9BACT</name>
<dbReference type="EMBL" id="PFBC01000039">
    <property type="protein sequence ID" value="PIR87819.1"/>
    <property type="molecule type" value="Genomic_DNA"/>
</dbReference>
<dbReference type="Proteomes" id="UP000230903">
    <property type="component" value="Unassembled WGS sequence"/>
</dbReference>
<gene>
    <name evidence="1" type="ORF">COU10_02420</name>
</gene>
<organism evidence="1 2">
    <name type="scientific">Candidatus Harrisonbacteria bacterium CG10_big_fil_rev_8_21_14_0_10_45_28</name>
    <dbReference type="NCBI Taxonomy" id="1974586"/>
    <lineage>
        <taxon>Bacteria</taxon>
        <taxon>Candidatus Harrisoniibacteriota</taxon>
    </lineage>
</organism>
<evidence type="ECO:0000313" key="1">
    <source>
        <dbReference type="EMBL" id="PIR87819.1"/>
    </source>
</evidence>
<reference evidence="2" key="1">
    <citation type="submission" date="2017-09" db="EMBL/GenBank/DDBJ databases">
        <title>Depth-based differentiation of microbial function through sediment-hosted aquifers and enrichment of novel symbionts in the deep terrestrial subsurface.</title>
        <authorList>
            <person name="Probst A.J."/>
            <person name="Ladd B."/>
            <person name="Jarett J.K."/>
            <person name="Geller-Mcgrath D.E."/>
            <person name="Sieber C.M.K."/>
            <person name="Emerson J.B."/>
            <person name="Anantharaman K."/>
            <person name="Thomas B.C."/>
            <person name="Malmstrom R."/>
            <person name="Stieglmeier M."/>
            <person name="Klingl A."/>
            <person name="Woyke T."/>
            <person name="Ryan C.M."/>
            <person name="Banfield J.F."/>
        </authorList>
    </citation>
    <scope>NUCLEOTIDE SEQUENCE [LARGE SCALE GENOMIC DNA]</scope>
</reference>
<sequence length="35" mass="3930">YISTVSERGNWAAVEQYVANQGKTMSEPPQLKVFT</sequence>
<proteinExistence type="predicted"/>
<dbReference type="AlphaFoldDB" id="A0A2H0UN22"/>
<comment type="caution">
    <text evidence="1">The sequence shown here is derived from an EMBL/GenBank/DDBJ whole genome shotgun (WGS) entry which is preliminary data.</text>
</comment>
<evidence type="ECO:0000313" key="2">
    <source>
        <dbReference type="Proteomes" id="UP000230903"/>
    </source>
</evidence>